<dbReference type="InterPro" id="IPR017970">
    <property type="entry name" value="Homeobox_CS"/>
</dbReference>
<evidence type="ECO:0000259" key="5">
    <source>
        <dbReference type="PROSITE" id="PS50071"/>
    </source>
</evidence>
<sequence length="386" mass="44193">MTFPNRFNYKFVLHNHHSCDKSNLKRRLASQNRITIQLGDFNIHTAAEDCEKIQQEKNQTIMDSSTPPPCDPNACGDDDPISPFSLFDDDTDASCSLDEAVSCKNSDENCQLFLMSAHEANSKINALVGEHFLVPFIRKLQWMSMNPSYLFGVLFQVAVEAWGYRIPMKATKSRLNGQQSKHSVTLESVARKYQNHHLNSICLSLLESVKNESSNTKSFIGAKIDHMMRVTALYYWNLWQSIVALCIDAVRRIQRVMSEIQKASIKTLDKRRVSSISPMFENKSLDAVAQHMLGSEDDFPFSLAMGKRPRLARQSNEFMRGWFLAHKANPYPNAAERASIAERTGLSEQQVRNWFANMRKRHWKPSTIPNKRPRCFVDVVMRKNGI</sequence>
<name>A0A024GDQ5_9STRA</name>
<proteinExistence type="predicted"/>
<keyword evidence="7" id="KW-1185">Reference proteome</keyword>
<dbReference type="SUPFAM" id="SSF46689">
    <property type="entry name" value="Homeodomain-like"/>
    <property type="match status" value="1"/>
</dbReference>
<comment type="caution">
    <text evidence="6">The sequence shown here is derived from an EMBL/GenBank/DDBJ whole genome shotgun (WGS) entry which is preliminary data.</text>
</comment>
<evidence type="ECO:0000256" key="4">
    <source>
        <dbReference type="PROSITE-ProRule" id="PRU00108"/>
    </source>
</evidence>
<dbReference type="GO" id="GO:0000981">
    <property type="term" value="F:DNA-binding transcription factor activity, RNA polymerase II-specific"/>
    <property type="evidence" value="ECO:0007669"/>
    <property type="project" value="InterPro"/>
</dbReference>
<evidence type="ECO:0000313" key="7">
    <source>
        <dbReference type="Proteomes" id="UP000053237"/>
    </source>
</evidence>
<dbReference type="Proteomes" id="UP000053237">
    <property type="component" value="Unassembled WGS sequence"/>
</dbReference>
<dbReference type="InterPro" id="IPR001356">
    <property type="entry name" value="HD"/>
</dbReference>
<dbReference type="PROSITE" id="PS50071">
    <property type="entry name" value="HOMEOBOX_2"/>
    <property type="match status" value="1"/>
</dbReference>
<dbReference type="InterPro" id="IPR050224">
    <property type="entry name" value="TALE_homeobox"/>
</dbReference>
<keyword evidence="1 4" id="KW-0238">DNA-binding</keyword>
<feature type="domain" description="Homeobox" evidence="5">
    <location>
        <begin position="302"/>
        <end position="365"/>
    </location>
</feature>
<comment type="subcellular location">
    <subcellularLocation>
        <location evidence="4">Nucleus</location>
    </subcellularLocation>
</comment>
<dbReference type="CDD" id="cd00086">
    <property type="entry name" value="homeodomain"/>
    <property type="match status" value="1"/>
</dbReference>
<keyword evidence="3 4" id="KW-0539">Nucleus</keyword>
<evidence type="ECO:0000313" key="6">
    <source>
        <dbReference type="EMBL" id="CCI44824.1"/>
    </source>
</evidence>
<dbReference type="AlphaFoldDB" id="A0A024GDQ5"/>
<dbReference type="GO" id="GO:0005634">
    <property type="term" value="C:nucleus"/>
    <property type="evidence" value="ECO:0007669"/>
    <property type="project" value="UniProtKB-SubCell"/>
</dbReference>
<gene>
    <name evidence="6" type="ORF">BN9_056480</name>
</gene>
<reference evidence="6 7" key="1">
    <citation type="submission" date="2012-05" db="EMBL/GenBank/DDBJ databases">
        <title>Recombination and specialization in a pathogen metapopulation.</title>
        <authorList>
            <person name="Gardiner A."/>
            <person name="Kemen E."/>
            <person name="Schultz-Larsen T."/>
            <person name="MacLean D."/>
            <person name="Van Oosterhout C."/>
            <person name="Jones J.D.G."/>
        </authorList>
    </citation>
    <scope>NUCLEOTIDE SEQUENCE [LARGE SCALE GENOMIC DNA]</scope>
    <source>
        <strain evidence="6 7">Ac Nc2</strain>
    </source>
</reference>
<evidence type="ECO:0000256" key="3">
    <source>
        <dbReference type="ARBA" id="ARBA00023242"/>
    </source>
</evidence>
<organism evidence="6 7">
    <name type="scientific">Albugo candida</name>
    <dbReference type="NCBI Taxonomy" id="65357"/>
    <lineage>
        <taxon>Eukaryota</taxon>
        <taxon>Sar</taxon>
        <taxon>Stramenopiles</taxon>
        <taxon>Oomycota</taxon>
        <taxon>Peronosporomycetes</taxon>
        <taxon>Albuginales</taxon>
        <taxon>Albuginaceae</taxon>
        <taxon>Albugo</taxon>
    </lineage>
</organism>
<dbReference type="PROSITE" id="PS00027">
    <property type="entry name" value="HOMEOBOX_1"/>
    <property type="match status" value="1"/>
</dbReference>
<accession>A0A024GDQ5</accession>
<dbReference type="GO" id="GO:0003677">
    <property type="term" value="F:DNA binding"/>
    <property type="evidence" value="ECO:0007669"/>
    <property type="project" value="UniProtKB-UniRule"/>
</dbReference>
<dbReference type="EMBL" id="CAIX01000080">
    <property type="protein sequence ID" value="CCI44824.1"/>
    <property type="molecule type" value="Genomic_DNA"/>
</dbReference>
<feature type="DNA-binding region" description="Homeobox" evidence="4">
    <location>
        <begin position="304"/>
        <end position="366"/>
    </location>
</feature>
<dbReference type="InParanoid" id="A0A024GDQ5"/>
<dbReference type="Pfam" id="PF05920">
    <property type="entry name" value="Homeobox_KN"/>
    <property type="match status" value="1"/>
</dbReference>
<evidence type="ECO:0000256" key="2">
    <source>
        <dbReference type="ARBA" id="ARBA00023155"/>
    </source>
</evidence>
<dbReference type="Gene3D" id="1.10.10.60">
    <property type="entry name" value="Homeodomain-like"/>
    <property type="match status" value="1"/>
</dbReference>
<dbReference type="InterPro" id="IPR008422">
    <property type="entry name" value="KN_HD"/>
</dbReference>
<keyword evidence="2 4" id="KW-0371">Homeobox</keyword>
<dbReference type="InterPro" id="IPR009057">
    <property type="entry name" value="Homeodomain-like_sf"/>
</dbReference>
<dbReference type="PANTHER" id="PTHR11850">
    <property type="entry name" value="HOMEOBOX PROTEIN TRANSCRIPTION FACTORS"/>
    <property type="match status" value="1"/>
</dbReference>
<protein>
    <recommendedName>
        <fullName evidence="5">Homeobox domain-containing protein</fullName>
    </recommendedName>
</protein>
<dbReference type="OrthoDB" id="10056939at2759"/>
<evidence type="ECO:0000256" key="1">
    <source>
        <dbReference type="ARBA" id="ARBA00023125"/>
    </source>
</evidence>
<dbReference type="SMART" id="SM00389">
    <property type="entry name" value="HOX"/>
    <property type="match status" value="1"/>
</dbReference>